<dbReference type="Gene3D" id="3.40.50.1820">
    <property type="entry name" value="alpha/beta hydrolase"/>
    <property type="match status" value="1"/>
</dbReference>
<dbReference type="EMBL" id="HBGE01074941">
    <property type="protein sequence ID" value="CAD9168115.1"/>
    <property type="molecule type" value="Transcribed_RNA"/>
</dbReference>
<keyword evidence="1" id="KW-0812">Transmembrane</keyword>
<dbReference type="InterPro" id="IPR029058">
    <property type="entry name" value="AB_hydrolase_fold"/>
</dbReference>
<dbReference type="SUPFAM" id="SSF53474">
    <property type="entry name" value="alpha/beta-Hydrolases"/>
    <property type="match status" value="1"/>
</dbReference>
<feature type="domain" description="AB hydrolase-1" evidence="2">
    <location>
        <begin position="157"/>
        <end position="277"/>
    </location>
</feature>
<dbReference type="AlphaFoldDB" id="A0A7S1RJG1"/>
<keyword evidence="1" id="KW-1133">Transmembrane helix</keyword>
<feature type="transmembrane region" description="Helical" evidence="1">
    <location>
        <begin position="24"/>
        <end position="49"/>
    </location>
</feature>
<gene>
    <name evidence="3" type="ORF">ACAT0790_LOCUS44883</name>
</gene>
<keyword evidence="1" id="KW-0472">Membrane</keyword>
<evidence type="ECO:0000259" key="2">
    <source>
        <dbReference type="Pfam" id="PF00561"/>
    </source>
</evidence>
<proteinExistence type="predicted"/>
<dbReference type="InterPro" id="IPR000073">
    <property type="entry name" value="AB_hydrolase_1"/>
</dbReference>
<evidence type="ECO:0000313" key="3">
    <source>
        <dbReference type="EMBL" id="CAD9168115.1"/>
    </source>
</evidence>
<sequence>MADPEAQEEPPKGSRCKCTPRRMTIYSCCCCCCVLVTWFVLVLAVAFVAKGVIGGLSNPWGHQAYHSDNSLIDMHDVLTYEWWPGCEGTAGSSLTAGPNFTNCGSSCCKCAMVPSFRTFNTQANYSHITFPSRPGPDGQEAIQLTGWWLPAGPPGGPVVVLQHGMGGTVNSARPQMAAWLLRTAGFSVVLPNLRNHGTGGKVSHDSQSWGFDYPYDLLGAWDYVVNDPNGVFGGPRNANQVGIMGFSMGGFVAATVFGMEHAVPGLWLDGAITDPKELLMDTIGGYMSFLAPLIVLPAWGIASSMMPVDLRLNLPEKTLPTGPSTERPVMVIHSNDDTSVVTSMAEEMVVLFSGGNRYKVTADFSMTGKCGNNDHNMLFWTEPTAYQRKLCDFWSGVFFGTNCTTPRLVF</sequence>
<dbReference type="Pfam" id="PF00561">
    <property type="entry name" value="Abhydrolase_1"/>
    <property type="match status" value="1"/>
</dbReference>
<accession>A0A7S1RJG1</accession>
<protein>
    <recommendedName>
        <fullName evidence="2">AB hydrolase-1 domain-containing protein</fullName>
    </recommendedName>
</protein>
<name>A0A7S1RJG1_ALECA</name>
<reference evidence="3" key="1">
    <citation type="submission" date="2021-01" db="EMBL/GenBank/DDBJ databases">
        <authorList>
            <person name="Corre E."/>
            <person name="Pelletier E."/>
            <person name="Niang G."/>
            <person name="Scheremetjew M."/>
            <person name="Finn R."/>
            <person name="Kale V."/>
            <person name="Holt S."/>
            <person name="Cochrane G."/>
            <person name="Meng A."/>
            <person name="Brown T."/>
            <person name="Cohen L."/>
        </authorList>
    </citation>
    <scope>NUCLEOTIDE SEQUENCE</scope>
    <source>
        <strain evidence="3">OF101</strain>
    </source>
</reference>
<organism evidence="3">
    <name type="scientific">Alexandrium catenella</name>
    <name type="common">Red tide dinoflagellate</name>
    <name type="synonym">Gonyaulax catenella</name>
    <dbReference type="NCBI Taxonomy" id="2925"/>
    <lineage>
        <taxon>Eukaryota</taxon>
        <taxon>Sar</taxon>
        <taxon>Alveolata</taxon>
        <taxon>Dinophyceae</taxon>
        <taxon>Gonyaulacales</taxon>
        <taxon>Pyrocystaceae</taxon>
        <taxon>Alexandrium</taxon>
    </lineage>
</organism>
<evidence type="ECO:0000256" key="1">
    <source>
        <dbReference type="SAM" id="Phobius"/>
    </source>
</evidence>